<dbReference type="Gene3D" id="2.60.120.1130">
    <property type="match status" value="1"/>
</dbReference>
<dbReference type="Proteomes" id="UP000245678">
    <property type="component" value="Unassembled WGS sequence"/>
</dbReference>
<evidence type="ECO:0000313" key="3">
    <source>
        <dbReference type="EMBL" id="PWK75344.1"/>
    </source>
</evidence>
<proteinExistence type="predicted"/>
<organism evidence="3 4">
    <name type="scientific">Mucilaginibacter oryzae</name>
    <dbReference type="NCBI Taxonomy" id="468058"/>
    <lineage>
        <taxon>Bacteria</taxon>
        <taxon>Pseudomonadati</taxon>
        <taxon>Bacteroidota</taxon>
        <taxon>Sphingobacteriia</taxon>
        <taxon>Sphingobacteriales</taxon>
        <taxon>Sphingobacteriaceae</taxon>
        <taxon>Mucilaginibacter</taxon>
    </lineage>
</organism>
<keyword evidence="1" id="KW-0732">Signal</keyword>
<dbReference type="RefSeq" id="WP_109609290.1">
    <property type="nucleotide sequence ID" value="NZ_QGHA01000008.1"/>
</dbReference>
<comment type="caution">
    <text evidence="3">The sequence shown here is derived from an EMBL/GenBank/DDBJ whole genome shotgun (WGS) entry which is preliminary data.</text>
</comment>
<feature type="domain" description="DUF3857" evidence="2">
    <location>
        <begin position="72"/>
        <end position="225"/>
    </location>
</feature>
<feature type="signal peptide" evidence="1">
    <location>
        <begin position="1"/>
        <end position="19"/>
    </location>
</feature>
<feature type="chain" id="PRO_5016303231" evidence="1">
    <location>
        <begin position="20"/>
        <end position="644"/>
    </location>
</feature>
<gene>
    <name evidence="3" type="ORF">LX99_03838</name>
</gene>
<keyword evidence="4" id="KW-1185">Reference proteome</keyword>
<protein>
    <submittedName>
        <fullName evidence="3">Uncharacterized protein DUF3857</fullName>
    </submittedName>
</protein>
<accession>A0A316H392</accession>
<dbReference type="EMBL" id="QGHA01000008">
    <property type="protein sequence ID" value="PWK75344.1"/>
    <property type="molecule type" value="Genomic_DNA"/>
</dbReference>
<reference evidence="3 4" key="1">
    <citation type="submission" date="2018-05" db="EMBL/GenBank/DDBJ databases">
        <title>Genomic Encyclopedia of Archaeal and Bacterial Type Strains, Phase II (KMG-II): from individual species to whole genera.</title>
        <authorList>
            <person name="Goeker M."/>
        </authorList>
    </citation>
    <scope>NUCLEOTIDE SEQUENCE [LARGE SCALE GENOMIC DNA]</scope>
    <source>
        <strain evidence="3 4">DSM 19975</strain>
    </source>
</reference>
<dbReference type="Gene3D" id="3.10.620.30">
    <property type="match status" value="1"/>
</dbReference>
<dbReference type="AlphaFoldDB" id="A0A316H392"/>
<sequence length="644" mass="73681">MNKFLTLMALAALVTVAKAQAPAPVAIPVTKSFGKVDKADLEMTKCDFEPDANAEILFDKGEVYFDTQYQIVFERHKRIKVFNDRGKDAANVRVEYLSYNHSQFITGVEAQTINLENGAIVPVKVDRKQIFTESVDKYRSAVVFSFPNVKPGSILEFKYRLTSTNIGNFPDWYFQSTIPTRYSELNTNIPDILTYKNLQNLHYPFVVDKTSGTNTHTQALMNIPSVKEEPYMGALSDNMERILFQLLSVRLTYTKSYQDTWTKVGENVMEWDDFGDQLNRKLTGEEAIVAKAKSFKTNDERIAYLFNEVKNTMKWNESYGNYTMDGTVKAWEKKVGNATEINLILYHLLQKTGVNVYPMMVSTRKHGRVNPAFPNSYQFNSTVAYIPVDSAKYYVLDASNKYNLYNQVPTNFLNSFGLLLNKADKVYEMTFLQDAEPVRQVVLINAEIKPDGKMAGAADISSFAYNRINIVKSYKTDGEKKYIENLSSNNNNLKISSLKIEDIDVDTVPVRQNIDFNLDLAGSDDNYIYFNSNLFTDLNKNPFLSENRTTDIDFGYRDNYNVTGIFKLPAGYKVDALPKSVSMAMPDGSIVFKRLIAEQDGSLMVRLSIDNKKTIFFKENYPEFHEFWKKMFEMLNEQVVLKKS</sequence>
<dbReference type="Gene3D" id="2.60.40.3140">
    <property type="match status" value="1"/>
</dbReference>
<evidence type="ECO:0000259" key="2">
    <source>
        <dbReference type="Pfam" id="PF12969"/>
    </source>
</evidence>
<evidence type="ECO:0000256" key="1">
    <source>
        <dbReference type="SAM" id="SignalP"/>
    </source>
</evidence>
<dbReference type="InterPro" id="IPR024618">
    <property type="entry name" value="DUF3857"/>
</dbReference>
<name>A0A316H392_9SPHI</name>
<dbReference type="Pfam" id="PF12969">
    <property type="entry name" value="DUF3857"/>
    <property type="match status" value="1"/>
</dbReference>
<evidence type="ECO:0000313" key="4">
    <source>
        <dbReference type="Proteomes" id="UP000245678"/>
    </source>
</evidence>